<dbReference type="InterPro" id="IPR015860">
    <property type="entry name" value="ABC_transpr_TagH-like"/>
</dbReference>
<dbReference type="Pfam" id="PF00005">
    <property type="entry name" value="ABC_tran"/>
    <property type="match status" value="1"/>
</dbReference>
<gene>
    <name evidence="6" type="ORF">HBF32_09895</name>
</gene>
<accession>A0A7X5TQR9</accession>
<sequence>MLSDIAIEVTSLCKSYSIYESPAHRLWQMLFRGRRNFFREHVVLRDISFSVGRGETVALIGRNGSGKSTLLQILCGTLDSSAGTSRVHGRVAALLELGAGFNPEFTGKENVYMSGQILGLSEDEVDARYGDIEAFADIGEYIDQPVKTYSSGMFMRLAFAVIAHVNADVLVVDEALAVGDAYFVQKCMRFLHGFKARGGTLLFVSHDSTTVTALCDRAIWLHDGRVRLDANPKQVTEAYLADMYRSDQGGDEQLAVAEKSWSKDIADNGERLSSMDDFIDTRRDFILHSNLRNDLEVIQFNETAENFGKGGAKVTGAKLLDDRGSPLRVVIGGEAVSLVVAIRVKERLSNLIVGFLVRNKQGISLFGDNTYLSYVDQRVQAEASDAWVARFDFRMPVLPAGEYSISIAVSDGSQQSHIVHQWMHDALILTSHSSSVSTGLIGIPMHRISLSRTA</sequence>
<dbReference type="InterPro" id="IPR003593">
    <property type="entry name" value="AAA+_ATPase"/>
</dbReference>
<organism evidence="6 7">
    <name type="scientific">Luteibacter yeojuensis</name>
    <dbReference type="NCBI Taxonomy" id="345309"/>
    <lineage>
        <taxon>Bacteria</taxon>
        <taxon>Pseudomonadati</taxon>
        <taxon>Pseudomonadota</taxon>
        <taxon>Gammaproteobacteria</taxon>
        <taxon>Lysobacterales</taxon>
        <taxon>Rhodanobacteraceae</taxon>
        <taxon>Luteibacter</taxon>
    </lineage>
</organism>
<dbReference type="PROSITE" id="PS00211">
    <property type="entry name" value="ABC_TRANSPORTER_1"/>
    <property type="match status" value="1"/>
</dbReference>
<dbReference type="PROSITE" id="PS50893">
    <property type="entry name" value="ABC_TRANSPORTER_2"/>
    <property type="match status" value="1"/>
</dbReference>
<dbReference type="SMART" id="SM00382">
    <property type="entry name" value="AAA"/>
    <property type="match status" value="1"/>
</dbReference>
<evidence type="ECO:0000259" key="5">
    <source>
        <dbReference type="PROSITE" id="PS50893"/>
    </source>
</evidence>
<proteinExistence type="inferred from homology"/>
<evidence type="ECO:0000313" key="6">
    <source>
        <dbReference type="EMBL" id="NID15767.1"/>
    </source>
</evidence>
<keyword evidence="3" id="KW-0547">Nucleotide-binding</keyword>
<evidence type="ECO:0000256" key="2">
    <source>
        <dbReference type="ARBA" id="ARBA00022448"/>
    </source>
</evidence>
<keyword evidence="4 6" id="KW-0067">ATP-binding</keyword>
<dbReference type="EMBL" id="JAAQTL010000001">
    <property type="protein sequence ID" value="NID15767.1"/>
    <property type="molecule type" value="Genomic_DNA"/>
</dbReference>
<keyword evidence="7" id="KW-1185">Reference proteome</keyword>
<dbReference type="GO" id="GO:0005524">
    <property type="term" value="F:ATP binding"/>
    <property type="evidence" value="ECO:0007669"/>
    <property type="project" value="UniProtKB-KW"/>
</dbReference>
<dbReference type="InterPro" id="IPR003439">
    <property type="entry name" value="ABC_transporter-like_ATP-bd"/>
</dbReference>
<dbReference type="CDD" id="cd10147">
    <property type="entry name" value="Wzt_C-like"/>
    <property type="match status" value="1"/>
</dbReference>
<dbReference type="InterPro" id="IPR050683">
    <property type="entry name" value="Bact_Polysacc_Export_ATP-bd"/>
</dbReference>
<keyword evidence="2" id="KW-0813">Transport</keyword>
<dbReference type="InterPro" id="IPR029439">
    <property type="entry name" value="Wzt_C"/>
</dbReference>
<comment type="similarity">
    <text evidence="1">Belongs to the ABC transporter superfamily.</text>
</comment>
<dbReference type="SUPFAM" id="SSF52540">
    <property type="entry name" value="P-loop containing nucleoside triphosphate hydrolases"/>
    <property type="match status" value="1"/>
</dbReference>
<comment type="caution">
    <text evidence="6">The sequence shown here is derived from an EMBL/GenBank/DDBJ whole genome shotgun (WGS) entry which is preliminary data.</text>
</comment>
<evidence type="ECO:0000256" key="4">
    <source>
        <dbReference type="ARBA" id="ARBA00022840"/>
    </source>
</evidence>
<dbReference type="InterPro" id="IPR017871">
    <property type="entry name" value="ABC_transporter-like_CS"/>
</dbReference>
<dbReference type="PANTHER" id="PTHR46743">
    <property type="entry name" value="TEICHOIC ACIDS EXPORT ATP-BINDING PROTEIN TAGH"/>
    <property type="match status" value="1"/>
</dbReference>
<dbReference type="GO" id="GO:0016020">
    <property type="term" value="C:membrane"/>
    <property type="evidence" value="ECO:0007669"/>
    <property type="project" value="InterPro"/>
</dbReference>
<dbReference type="Pfam" id="PF14524">
    <property type="entry name" value="Wzt_C"/>
    <property type="match status" value="1"/>
</dbReference>
<dbReference type="GO" id="GO:0140359">
    <property type="term" value="F:ABC-type transporter activity"/>
    <property type="evidence" value="ECO:0007669"/>
    <property type="project" value="InterPro"/>
</dbReference>
<dbReference type="GO" id="GO:0016887">
    <property type="term" value="F:ATP hydrolysis activity"/>
    <property type="evidence" value="ECO:0007669"/>
    <property type="project" value="InterPro"/>
</dbReference>
<name>A0A7X5TQR9_9GAMM</name>
<protein>
    <submittedName>
        <fullName evidence="6">ABC transporter ATP-binding protein</fullName>
    </submittedName>
</protein>
<feature type="domain" description="ABC transporter" evidence="5">
    <location>
        <begin position="24"/>
        <end position="248"/>
    </location>
</feature>
<dbReference type="PANTHER" id="PTHR46743:SF2">
    <property type="entry name" value="TEICHOIC ACIDS EXPORT ATP-BINDING PROTEIN TAGH"/>
    <property type="match status" value="1"/>
</dbReference>
<dbReference type="Gene3D" id="2.70.50.60">
    <property type="entry name" value="abc- transporter (atp binding component) like domain"/>
    <property type="match status" value="1"/>
</dbReference>
<reference evidence="6 7" key="1">
    <citation type="journal article" date="2006" name="Int. J. Syst. Evol. Microbiol.">
        <title>Dyella yeojuensis sp. nov., isolated from greenhouse soil in Korea.</title>
        <authorList>
            <person name="Kim B.Y."/>
            <person name="Weon H.Y."/>
            <person name="Lee K.H."/>
            <person name="Seok S.J."/>
            <person name="Kwon S.W."/>
            <person name="Go S.J."/>
            <person name="Stackebrandt E."/>
        </authorList>
    </citation>
    <scope>NUCLEOTIDE SEQUENCE [LARGE SCALE GENOMIC DNA]</scope>
    <source>
        <strain evidence="6 7">DSM 17673</strain>
    </source>
</reference>
<evidence type="ECO:0000313" key="7">
    <source>
        <dbReference type="Proteomes" id="UP000518878"/>
    </source>
</evidence>
<dbReference type="CDD" id="cd03220">
    <property type="entry name" value="ABC_KpsT_Wzt"/>
    <property type="match status" value="1"/>
</dbReference>
<dbReference type="Proteomes" id="UP000518878">
    <property type="component" value="Unassembled WGS sequence"/>
</dbReference>
<evidence type="ECO:0000256" key="1">
    <source>
        <dbReference type="ARBA" id="ARBA00005417"/>
    </source>
</evidence>
<dbReference type="RefSeq" id="WP_166699464.1">
    <property type="nucleotide sequence ID" value="NZ_JAAQTL010000001.1"/>
</dbReference>
<dbReference type="InterPro" id="IPR027417">
    <property type="entry name" value="P-loop_NTPase"/>
</dbReference>
<evidence type="ECO:0000256" key="3">
    <source>
        <dbReference type="ARBA" id="ARBA00022741"/>
    </source>
</evidence>
<dbReference type="Gene3D" id="3.40.50.300">
    <property type="entry name" value="P-loop containing nucleotide triphosphate hydrolases"/>
    <property type="match status" value="1"/>
</dbReference>
<dbReference type="AlphaFoldDB" id="A0A7X5TQR9"/>